<dbReference type="InterPro" id="IPR010856">
    <property type="entry name" value="Gig2-like"/>
</dbReference>
<evidence type="ECO:0000313" key="1">
    <source>
        <dbReference type="EMBL" id="KAK9782801.1"/>
    </source>
</evidence>
<name>A0ABR2Y8E5_9PEZI</name>
<keyword evidence="2" id="KW-1185">Reference proteome</keyword>
<dbReference type="SUPFAM" id="SSF51197">
    <property type="entry name" value="Clavaminate synthase-like"/>
    <property type="match status" value="1"/>
</dbReference>
<sequence>MSPGRLEEWPLWPEFTAPEAPPKNHEELLSYKKAITEKYGEAAIQKGWLEVCKELATATDEIAERGTAIIPEISFEDFCNLSTETRTKMQTVGCFVIRGVIPTEEANAHFDDLNKLVTDNRDKITGWPEAKPAILRLYWSPTQMAIRSHPNHMRVQKELNSWWEDDSGSTSPEPLVYADAVRIRPPGLPLDGLCPHIDAGNLCRWADTGYINVYDAIFSGEPQKHKMYDLTRRKDANQALFHEGTHQSSVFRAFQGWTALTRAGAGEGSLLLYPSPKLAIAYLLLRPFFTPPSQPNDIMDAEKWKFDAEQSWFPGSSKSGSQLLSDSSHPHLRLKDCLVTIPTMTPGDTIWWHCDMVHAVELEHRGAHDSSVAYIAATPTTPANVRYVKQQLKDFLAGEPLEDFKAGINEKTLKGYVGESVIADDAGRRAMGFGL</sequence>
<comment type="caution">
    <text evidence="1">The sequence shown here is derived from an EMBL/GenBank/DDBJ whole genome shotgun (WGS) entry which is preliminary data.</text>
</comment>
<dbReference type="InterPro" id="IPR027443">
    <property type="entry name" value="IPNS-like_sf"/>
</dbReference>
<dbReference type="Pfam" id="PF07350">
    <property type="entry name" value="Gig2-like"/>
    <property type="match status" value="1"/>
</dbReference>
<evidence type="ECO:0000313" key="2">
    <source>
        <dbReference type="Proteomes" id="UP001465668"/>
    </source>
</evidence>
<proteinExistence type="predicted"/>
<dbReference type="PANTHER" id="PTHR30613:SF1">
    <property type="entry name" value="DUF1479 DOMAIN PROTEIN (AFU_ORTHOLOGUE AFUA_5G09280)"/>
    <property type="match status" value="1"/>
</dbReference>
<protein>
    <submittedName>
        <fullName evidence="1">DUF1479 domain protein</fullName>
    </submittedName>
</protein>
<dbReference type="Gene3D" id="2.60.120.330">
    <property type="entry name" value="B-lactam Antibiotic, Isopenicillin N Synthase, Chain"/>
    <property type="match status" value="1"/>
</dbReference>
<organism evidence="1 2">
    <name type="scientific">Seiridium cardinale</name>
    <dbReference type="NCBI Taxonomy" id="138064"/>
    <lineage>
        <taxon>Eukaryota</taxon>
        <taxon>Fungi</taxon>
        <taxon>Dikarya</taxon>
        <taxon>Ascomycota</taxon>
        <taxon>Pezizomycotina</taxon>
        <taxon>Sordariomycetes</taxon>
        <taxon>Xylariomycetidae</taxon>
        <taxon>Amphisphaeriales</taxon>
        <taxon>Sporocadaceae</taxon>
        <taxon>Seiridium</taxon>
    </lineage>
</organism>
<dbReference type="Proteomes" id="UP001465668">
    <property type="component" value="Unassembled WGS sequence"/>
</dbReference>
<dbReference type="EMBL" id="JARVKM010000002">
    <property type="protein sequence ID" value="KAK9782801.1"/>
    <property type="molecule type" value="Genomic_DNA"/>
</dbReference>
<dbReference type="PANTHER" id="PTHR30613">
    <property type="entry name" value="UNCHARACTERIZED PROTEIN YBIU-RELATED"/>
    <property type="match status" value="1"/>
</dbReference>
<reference evidence="1 2" key="1">
    <citation type="submission" date="2024-02" db="EMBL/GenBank/DDBJ databases">
        <title>First draft genome assembly of two strains of Seiridium cardinale.</title>
        <authorList>
            <person name="Emiliani G."/>
            <person name="Scali E."/>
        </authorList>
    </citation>
    <scope>NUCLEOTIDE SEQUENCE [LARGE SCALE GENOMIC DNA]</scope>
    <source>
        <strain evidence="1 2">BM-138-000479</strain>
    </source>
</reference>
<gene>
    <name evidence="1" type="ORF">SCAR479_01144</name>
</gene>
<accession>A0ABR2Y8E5</accession>